<reference evidence="3 4" key="1">
    <citation type="journal article" date="2013" name="Science">
        <title>Pandoraviruses: amoeba viruses with genomes up to 2.5 Mb reaching that of parasitic eukaryotes.</title>
        <authorList>
            <person name="Philippe N."/>
            <person name="Legendre M."/>
            <person name="Doutre G."/>
            <person name="Coute Y."/>
            <person name="Poirot O."/>
            <person name="Lescot M."/>
            <person name="Arslan D."/>
            <person name="Seltzer V."/>
            <person name="Bertaux L."/>
            <person name="Bruley C."/>
            <person name="Garin J."/>
            <person name="Claverie J.M."/>
            <person name="Abergel C."/>
        </authorList>
    </citation>
    <scope>NUCLEOTIDE SEQUENCE [LARGE SCALE GENOMIC DNA]</scope>
    <source>
        <strain evidence="3">Melbourne</strain>
    </source>
</reference>
<dbReference type="GeneID" id="16512237"/>
<feature type="domain" description="BTB" evidence="2">
    <location>
        <begin position="102"/>
        <end position="183"/>
    </location>
</feature>
<evidence type="ECO:0000256" key="1">
    <source>
        <dbReference type="SAM" id="MobiDB-lite"/>
    </source>
</evidence>
<dbReference type="EMBL" id="KC977570">
    <property type="protein sequence ID" value="AGO82422.2"/>
    <property type="molecule type" value="Genomic_DNA"/>
</dbReference>
<dbReference type="InterPro" id="IPR000210">
    <property type="entry name" value="BTB/POZ_dom"/>
</dbReference>
<accession>S4VQ64</accession>
<dbReference type="PROSITE" id="PS50097">
    <property type="entry name" value="BTB"/>
    <property type="match status" value="1"/>
</dbReference>
<dbReference type="CDD" id="cd18186">
    <property type="entry name" value="BTB_POZ_ZBTB_KLHL-like"/>
    <property type="match status" value="1"/>
</dbReference>
<protein>
    <submittedName>
        <fullName evidence="3">BTB domain containing protein</fullName>
    </submittedName>
</protein>
<gene>
    <name evidence="3" type="ORF">pdul_cds_385</name>
</gene>
<dbReference type="Proteomes" id="UP000201566">
    <property type="component" value="Segment"/>
</dbReference>
<dbReference type="KEGG" id="vg:16512237"/>
<feature type="compositionally biased region" description="Polar residues" evidence="1">
    <location>
        <begin position="63"/>
        <end position="74"/>
    </location>
</feature>
<evidence type="ECO:0000259" key="2">
    <source>
        <dbReference type="PROSITE" id="PS50097"/>
    </source>
</evidence>
<feature type="compositionally biased region" description="Basic residues" evidence="1">
    <location>
        <begin position="51"/>
        <end position="62"/>
    </location>
</feature>
<dbReference type="RefSeq" id="YP_008319091.2">
    <property type="nucleotide sequence ID" value="NC_021858.1"/>
</dbReference>
<sequence>MRRAVSCGVRARGPPQYPTRTTKHRDQWHGVGQETQNKGKTRIRPPPQRAARPKKQEKKRAHTQPTTNNDNQPDMSDDDLADDFYEDGYEATTLGSLRHVHCDCVIELRAGGTGPESGGAPARIDAHRAVLATAPYFAALFEHADPDRVEQRGPDGKRILRAVYMVDMPFLADSVEFLVGCLYAPRRFDIVGSRDDPIDIVHASIFLGMPRYCIARLMEASLSGLLSAAARGSTVDQLAAFVRHLLDSGVDRDIKAALMGRTLGVLSEADRDAVGADHADLMPTTYYRSVAVVGGLSDVDEDGRRWRTLRIATDNWNRVGASTIAWQGLIFGVTLQFTNYEDEPLLTAAVSCVPEGETLGTWSLGQGRPEGAVDVEPRAVKIRVDGYHPTRGSTTKTTHGDLGRIYKGAPGHPYHHVALPKGASLAPFDFVRTMHGARGSRSTRTAFLSKYESGAAAMRGLVACEVEIQVEEIGC</sequence>
<proteinExistence type="predicted"/>
<evidence type="ECO:0000313" key="4">
    <source>
        <dbReference type="Proteomes" id="UP000201566"/>
    </source>
</evidence>
<name>S4VQ64_9VIRU</name>
<organism evidence="3 4">
    <name type="scientific">Pandoravirus dulcis</name>
    <dbReference type="NCBI Taxonomy" id="1349409"/>
    <lineage>
        <taxon>Viruses</taxon>
        <taxon>Pandoravirus</taxon>
    </lineage>
</organism>
<evidence type="ECO:0000313" key="3">
    <source>
        <dbReference type="EMBL" id="AGO82422.2"/>
    </source>
</evidence>
<feature type="region of interest" description="Disordered" evidence="1">
    <location>
        <begin position="1"/>
        <end position="82"/>
    </location>
</feature>